<keyword evidence="2" id="KW-1185">Reference proteome</keyword>
<evidence type="ECO:0000313" key="1">
    <source>
        <dbReference type="EMBL" id="KAG5616276.1"/>
    </source>
</evidence>
<evidence type="ECO:0000313" key="2">
    <source>
        <dbReference type="Proteomes" id="UP000824120"/>
    </source>
</evidence>
<dbReference type="EMBL" id="JACXVP010000003">
    <property type="protein sequence ID" value="KAG5616276.1"/>
    <property type="molecule type" value="Genomic_DNA"/>
</dbReference>
<organism evidence="1 2">
    <name type="scientific">Solanum commersonii</name>
    <name type="common">Commerson's wild potato</name>
    <name type="synonym">Commerson's nightshade</name>
    <dbReference type="NCBI Taxonomy" id="4109"/>
    <lineage>
        <taxon>Eukaryota</taxon>
        <taxon>Viridiplantae</taxon>
        <taxon>Streptophyta</taxon>
        <taxon>Embryophyta</taxon>
        <taxon>Tracheophyta</taxon>
        <taxon>Spermatophyta</taxon>
        <taxon>Magnoliopsida</taxon>
        <taxon>eudicotyledons</taxon>
        <taxon>Gunneridae</taxon>
        <taxon>Pentapetalae</taxon>
        <taxon>asterids</taxon>
        <taxon>lamiids</taxon>
        <taxon>Solanales</taxon>
        <taxon>Solanaceae</taxon>
        <taxon>Solanoideae</taxon>
        <taxon>Solaneae</taxon>
        <taxon>Solanum</taxon>
    </lineage>
</organism>
<protein>
    <submittedName>
        <fullName evidence="1">Uncharacterized protein</fullName>
    </submittedName>
</protein>
<dbReference type="Proteomes" id="UP000824120">
    <property type="component" value="Chromosome 3"/>
</dbReference>
<comment type="caution">
    <text evidence="1">The sequence shown here is derived from an EMBL/GenBank/DDBJ whole genome shotgun (WGS) entry which is preliminary data.</text>
</comment>
<accession>A0A9J5ZWB9</accession>
<dbReference type="AlphaFoldDB" id="A0A9J5ZWB9"/>
<reference evidence="1 2" key="1">
    <citation type="submission" date="2020-09" db="EMBL/GenBank/DDBJ databases">
        <title>De no assembly of potato wild relative species, Solanum commersonii.</title>
        <authorList>
            <person name="Cho K."/>
        </authorList>
    </citation>
    <scope>NUCLEOTIDE SEQUENCE [LARGE SCALE GENOMIC DNA]</scope>
    <source>
        <strain evidence="1">LZ3.2</strain>
        <tissue evidence="1">Leaf</tissue>
    </source>
</reference>
<gene>
    <name evidence="1" type="ORF">H5410_016100</name>
</gene>
<sequence>MKKHVKETGPTYAVSHNYKHEKSYELHSNDHSMEIMSPSTKNVKLLMHYNSVFASAAGERLSKIGAKFSIIQRSKDVPCEGEYVGDPTIEQSSVVRLNFGASSKGESMGDLSIKPSSSIGIHINLDLGLISQMDAMAYSEIWFSPGEQTDDQLTQLKLVVENPANYEFFYMHIEKSR</sequence>
<name>A0A9J5ZWB9_SOLCO</name>
<proteinExistence type="predicted"/>